<reference evidence="1" key="1">
    <citation type="submission" date="2015-12" db="EMBL/GenBank/DDBJ databases">
        <title>Update maize B73 reference genome by single molecule sequencing technologies.</title>
        <authorList>
            <consortium name="Maize Genome Sequencing Project"/>
            <person name="Ware D."/>
        </authorList>
    </citation>
    <scope>NUCLEOTIDE SEQUENCE [LARGE SCALE GENOMIC DNA]</scope>
    <source>
        <tissue evidence="1">Seedling</tissue>
    </source>
</reference>
<dbReference type="ExpressionAtlas" id="A0A1D6MLT6">
    <property type="expression patterns" value="baseline and differential"/>
</dbReference>
<dbReference type="AlphaFoldDB" id="A0A1D6MLT6"/>
<organism evidence="1">
    <name type="scientific">Zea mays</name>
    <name type="common">Maize</name>
    <dbReference type="NCBI Taxonomy" id="4577"/>
    <lineage>
        <taxon>Eukaryota</taxon>
        <taxon>Viridiplantae</taxon>
        <taxon>Streptophyta</taxon>
        <taxon>Embryophyta</taxon>
        <taxon>Tracheophyta</taxon>
        <taxon>Spermatophyta</taxon>
        <taxon>Magnoliopsida</taxon>
        <taxon>Liliopsida</taxon>
        <taxon>Poales</taxon>
        <taxon>Poaceae</taxon>
        <taxon>PACMAD clade</taxon>
        <taxon>Panicoideae</taxon>
        <taxon>Andropogonodae</taxon>
        <taxon>Andropogoneae</taxon>
        <taxon>Tripsacinae</taxon>
        <taxon>Zea</taxon>
    </lineage>
</organism>
<gene>
    <name evidence="1" type="ORF">ZEAMMB73_Zm00001d039919</name>
</gene>
<sequence length="54" mass="5738">MAAGFGPRFAAGDAPARRCNLERFLEATTPVVASSSCSSKVMGDDTVFHFAWLS</sequence>
<evidence type="ECO:0000313" key="1">
    <source>
        <dbReference type="EMBL" id="ONM30172.1"/>
    </source>
</evidence>
<name>A0A1D6MLT6_MAIZE</name>
<protein>
    <submittedName>
        <fullName evidence="1">DUF789 family protein</fullName>
    </submittedName>
</protein>
<accession>A0A1D6MLT6</accession>
<dbReference type="EMBL" id="CM007649">
    <property type="protein sequence ID" value="ONM30172.1"/>
    <property type="molecule type" value="Genomic_DNA"/>
</dbReference>
<proteinExistence type="predicted"/>